<organism evidence="12 13">
    <name type="scientific">Vespula germanica</name>
    <name type="common">German yellow jacket</name>
    <name type="synonym">Paravespula germanica</name>
    <dbReference type="NCBI Taxonomy" id="30212"/>
    <lineage>
        <taxon>Eukaryota</taxon>
        <taxon>Metazoa</taxon>
        <taxon>Ecdysozoa</taxon>
        <taxon>Arthropoda</taxon>
        <taxon>Hexapoda</taxon>
        <taxon>Insecta</taxon>
        <taxon>Pterygota</taxon>
        <taxon>Neoptera</taxon>
        <taxon>Endopterygota</taxon>
        <taxon>Hymenoptera</taxon>
        <taxon>Apocrita</taxon>
        <taxon>Aculeata</taxon>
        <taxon>Vespoidea</taxon>
        <taxon>Vespidae</taxon>
        <taxon>Vespinae</taxon>
        <taxon>Vespula</taxon>
    </lineage>
</organism>
<keyword evidence="7 10" id="KW-1133">Transmembrane helix</keyword>
<comment type="similarity">
    <text evidence="3">Belongs to the metallophosphoesterase superfamily. MPPE1 family.</text>
</comment>
<evidence type="ECO:0000256" key="9">
    <source>
        <dbReference type="ARBA" id="ARBA00023211"/>
    </source>
</evidence>
<dbReference type="GO" id="GO:0016787">
    <property type="term" value="F:hydrolase activity"/>
    <property type="evidence" value="ECO:0007669"/>
    <property type="project" value="UniProtKB-KW"/>
</dbReference>
<keyword evidence="5" id="KW-0479">Metal-binding</keyword>
<dbReference type="EMBL" id="JACSDZ010000003">
    <property type="protein sequence ID" value="KAF7409777.1"/>
    <property type="molecule type" value="Genomic_DNA"/>
</dbReference>
<dbReference type="Pfam" id="PF00149">
    <property type="entry name" value="Metallophos"/>
    <property type="match status" value="1"/>
</dbReference>
<evidence type="ECO:0000256" key="2">
    <source>
        <dbReference type="ARBA" id="ARBA00004141"/>
    </source>
</evidence>
<sequence>MSILRKRFYNNYLFIFTLIFVFVLFFCEYFIYYIVLSQCNWPSLDPHKAVSSVDTPKLDEHPVRAIFISDTHLLGPKRGHWFDKLRREWQMYRAFQTSITIHKPDIIFILGDIFDEGDWSNDKEFDNYISRFHSLFSVSNDIRLFTMAGNHDIGFHYAITPYLNQRFVSKMKAPSVQRISANGNHFILINSMALEGDGCFLCKSTEIAINKVAEHLKCAKGIRNNCTKSDELSIYSRPILLQHFPLYRTSDEMCNELDEAPHEIKRLQFRERWECLSKEASEQLLDILNPRLVVDGHTHYGCRRIHRDDILEFTIPSFSWRNIDNPSFLLGIFTPNNFSVSKCYMPVESTVILIYIISIACIFICLIIKYIPKTILIVFLKMKPQY</sequence>
<reference evidence="12" key="1">
    <citation type="journal article" date="2020" name="G3 (Bethesda)">
        <title>High-Quality Assemblies for Three Invasive Social Wasps from the &lt;i&gt;Vespula&lt;/i&gt; Genus.</title>
        <authorList>
            <person name="Harrop T.W.R."/>
            <person name="Guhlin J."/>
            <person name="McLaughlin G.M."/>
            <person name="Permina E."/>
            <person name="Stockwell P."/>
            <person name="Gilligan J."/>
            <person name="Le Lec M.F."/>
            <person name="Gruber M.A.M."/>
            <person name="Quinn O."/>
            <person name="Lovegrove M."/>
            <person name="Duncan E.J."/>
            <person name="Remnant E.J."/>
            <person name="Van Eeckhoven J."/>
            <person name="Graham B."/>
            <person name="Knapp R.A."/>
            <person name="Langford K.W."/>
            <person name="Kronenberg Z."/>
            <person name="Press M.O."/>
            <person name="Eacker S.M."/>
            <person name="Wilson-Rankin E.E."/>
            <person name="Purcell J."/>
            <person name="Lester P.J."/>
            <person name="Dearden P.K."/>
        </authorList>
    </citation>
    <scope>NUCLEOTIDE SEQUENCE</scope>
    <source>
        <strain evidence="12">Linc-1</strain>
    </source>
</reference>
<evidence type="ECO:0000256" key="4">
    <source>
        <dbReference type="ARBA" id="ARBA00022692"/>
    </source>
</evidence>
<dbReference type="Gene3D" id="3.60.21.10">
    <property type="match status" value="1"/>
</dbReference>
<evidence type="ECO:0000313" key="13">
    <source>
        <dbReference type="Proteomes" id="UP000617340"/>
    </source>
</evidence>
<evidence type="ECO:0000256" key="10">
    <source>
        <dbReference type="SAM" id="Phobius"/>
    </source>
</evidence>
<evidence type="ECO:0000256" key="6">
    <source>
        <dbReference type="ARBA" id="ARBA00022801"/>
    </source>
</evidence>
<dbReference type="PANTHER" id="PTHR13315">
    <property type="entry name" value="METALLO PHOSPHOESTERASE RELATED"/>
    <property type="match status" value="1"/>
</dbReference>
<dbReference type="SUPFAM" id="SSF56300">
    <property type="entry name" value="Metallo-dependent phosphatases"/>
    <property type="match status" value="1"/>
</dbReference>
<keyword evidence="4 10" id="KW-0812">Transmembrane</keyword>
<keyword evidence="13" id="KW-1185">Reference proteome</keyword>
<dbReference type="Proteomes" id="UP000617340">
    <property type="component" value="Unassembled WGS sequence"/>
</dbReference>
<name>A0A834KNE5_VESGE</name>
<dbReference type="GO" id="GO:0006506">
    <property type="term" value="P:GPI anchor biosynthetic process"/>
    <property type="evidence" value="ECO:0007669"/>
    <property type="project" value="InterPro"/>
</dbReference>
<evidence type="ECO:0000256" key="8">
    <source>
        <dbReference type="ARBA" id="ARBA00023136"/>
    </source>
</evidence>
<keyword evidence="8 10" id="KW-0472">Membrane</keyword>
<dbReference type="GO" id="GO:0016020">
    <property type="term" value="C:membrane"/>
    <property type="evidence" value="ECO:0007669"/>
    <property type="project" value="UniProtKB-SubCell"/>
</dbReference>
<evidence type="ECO:0000256" key="5">
    <source>
        <dbReference type="ARBA" id="ARBA00022723"/>
    </source>
</evidence>
<protein>
    <recommendedName>
        <fullName evidence="11">Calcineurin-like phosphoesterase domain-containing protein</fullName>
    </recommendedName>
</protein>
<comment type="caution">
    <text evidence="12">The sequence shown here is derived from an EMBL/GenBank/DDBJ whole genome shotgun (WGS) entry which is preliminary data.</text>
</comment>
<dbReference type="InterPro" id="IPR033308">
    <property type="entry name" value="PGAP5/Cdc1/Ted1"/>
</dbReference>
<dbReference type="InterPro" id="IPR004843">
    <property type="entry name" value="Calcineurin-like_PHP"/>
</dbReference>
<dbReference type="InterPro" id="IPR029052">
    <property type="entry name" value="Metallo-depent_PP-like"/>
</dbReference>
<dbReference type="PANTHER" id="PTHR13315:SF0">
    <property type="entry name" value="METALLOPHOSPHOESTERASE 1"/>
    <property type="match status" value="1"/>
</dbReference>
<feature type="domain" description="Calcineurin-like phosphoesterase" evidence="11">
    <location>
        <begin position="64"/>
        <end position="300"/>
    </location>
</feature>
<gene>
    <name evidence="12" type="ORF">HZH68_004158</name>
</gene>
<keyword evidence="6" id="KW-0378">Hydrolase</keyword>
<feature type="transmembrane region" description="Helical" evidence="10">
    <location>
        <begin position="12"/>
        <end position="35"/>
    </location>
</feature>
<feature type="transmembrane region" description="Helical" evidence="10">
    <location>
        <begin position="352"/>
        <end position="372"/>
    </location>
</feature>
<evidence type="ECO:0000256" key="1">
    <source>
        <dbReference type="ARBA" id="ARBA00001936"/>
    </source>
</evidence>
<evidence type="ECO:0000259" key="11">
    <source>
        <dbReference type="Pfam" id="PF00149"/>
    </source>
</evidence>
<dbReference type="AlphaFoldDB" id="A0A834KNE5"/>
<evidence type="ECO:0000313" key="12">
    <source>
        <dbReference type="EMBL" id="KAF7409777.1"/>
    </source>
</evidence>
<evidence type="ECO:0000256" key="3">
    <source>
        <dbReference type="ARBA" id="ARBA00008895"/>
    </source>
</evidence>
<proteinExistence type="inferred from homology"/>
<dbReference type="GO" id="GO:0046872">
    <property type="term" value="F:metal ion binding"/>
    <property type="evidence" value="ECO:0007669"/>
    <property type="project" value="UniProtKB-KW"/>
</dbReference>
<keyword evidence="9" id="KW-0464">Manganese</keyword>
<comment type="subcellular location">
    <subcellularLocation>
        <location evidence="2">Membrane</location>
        <topology evidence="2">Multi-pass membrane protein</topology>
    </subcellularLocation>
</comment>
<evidence type="ECO:0000256" key="7">
    <source>
        <dbReference type="ARBA" id="ARBA00022989"/>
    </source>
</evidence>
<comment type="cofactor">
    <cofactor evidence="1">
        <name>Mn(2+)</name>
        <dbReference type="ChEBI" id="CHEBI:29035"/>
    </cofactor>
</comment>
<accession>A0A834KNE5</accession>